<dbReference type="PANTHER" id="PTHR43591:SF24">
    <property type="entry name" value="2-METHOXY-6-POLYPRENYL-1,4-BENZOQUINOL METHYLASE, MITOCHONDRIAL"/>
    <property type="match status" value="1"/>
</dbReference>
<dbReference type="InterPro" id="IPR029063">
    <property type="entry name" value="SAM-dependent_MTases_sf"/>
</dbReference>
<evidence type="ECO:0000259" key="1">
    <source>
        <dbReference type="Pfam" id="PF13649"/>
    </source>
</evidence>
<keyword evidence="2" id="KW-0489">Methyltransferase</keyword>
<evidence type="ECO:0000313" key="3">
    <source>
        <dbReference type="Proteomes" id="UP000266673"/>
    </source>
</evidence>
<protein>
    <submittedName>
        <fullName evidence="2">S-adenosyl-L-methionine-dependent methyltransferase</fullName>
    </submittedName>
</protein>
<keyword evidence="2" id="KW-0808">Transferase</keyword>
<accession>A0A397UZN5</accession>
<dbReference type="PANTHER" id="PTHR43591">
    <property type="entry name" value="METHYLTRANSFERASE"/>
    <property type="match status" value="1"/>
</dbReference>
<feature type="domain" description="Methyltransferase" evidence="1">
    <location>
        <begin position="79"/>
        <end position="169"/>
    </location>
</feature>
<keyword evidence="3" id="KW-1185">Reference proteome</keyword>
<proteinExistence type="predicted"/>
<dbReference type="SUPFAM" id="SSF53335">
    <property type="entry name" value="S-adenosyl-L-methionine-dependent methyltransferases"/>
    <property type="match status" value="1"/>
</dbReference>
<dbReference type="InterPro" id="IPR041698">
    <property type="entry name" value="Methyltransf_25"/>
</dbReference>
<dbReference type="OrthoDB" id="2336228at2759"/>
<dbReference type="GO" id="GO:0008168">
    <property type="term" value="F:methyltransferase activity"/>
    <property type="evidence" value="ECO:0007669"/>
    <property type="project" value="UniProtKB-KW"/>
</dbReference>
<dbReference type="Pfam" id="PF13649">
    <property type="entry name" value="Methyltransf_25"/>
    <property type="match status" value="1"/>
</dbReference>
<dbReference type="STRING" id="44941.A0A397UZN5"/>
<dbReference type="Gene3D" id="3.40.50.150">
    <property type="entry name" value="Vaccinia Virus protein VP39"/>
    <property type="match status" value="1"/>
</dbReference>
<comment type="caution">
    <text evidence="2">The sequence shown here is derived from an EMBL/GenBank/DDBJ whole genome shotgun (WGS) entry which is preliminary data.</text>
</comment>
<sequence>MGNELTTLLKVKTNKVINEKNCNRNSHEHNKNTNANTGFPVVDCDLTKEKDHHEFLIKIWNSNFYSPVEGILKRGNAKVLDVGCGFGTWTYDMANNYTLSHFTGIDVIIPKDTVLPNVSFVQADVLDGLKYPDCSFDFIYIRDLLWYITTKDARNKLFPDLLRILKPGGWIECLEYDTEIMNTGPNTQFLIDILSSYFRNHGLCPNDFYKNLSKLFKENKLEYQVEEKIIYFSDAELSTKKYILIFKIVKSVILEYTSIDSEQYDEILDKVCAELMEYKTCFRSIRHIAKKKL</sequence>
<gene>
    <name evidence="2" type="ORF">C2G38_2143873</name>
</gene>
<dbReference type="CDD" id="cd02440">
    <property type="entry name" value="AdoMet_MTases"/>
    <property type="match status" value="1"/>
</dbReference>
<dbReference type="GO" id="GO:0032259">
    <property type="term" value="P:methylation"/>
    <property type="evidence" value="ECO:0007669"/>
    <property type="project" value="UniProtKB-KW"/>
</dbReference>
<dbReference type="Proteomes" id="UP000266673">
    <property type="component" value="Unassembled WGS sequence"/>
</dbReference>
<organism evidence="2 3">
    <name type="scientific">Gigaspora rosea</name>
    <dbReference type="NCBI Taxonomy" id="44941"/>
    <lineage>
        <taxon>Eukaryota</taxon>
        <taxon>Fungi</taxon>
        <taxon>Fungi incertae sedis</taxon>
        <taxon>Mucoromycota</taxon>
        <taxon>Glomeromycotina</taxon>
        <taxon>Glomeromycetes</taxon>
        <taxon>Diversisporales</taxon>
        <taxon>Gigasporaceae</taxon>
        <taxon>Gigaspora</taxon>
    </lineage>
</organism>
<dbReference type="EMBL" id="QKWP01000792">
    <property type="protein sequence ID" value="RIB14838.1"/>
    <property type="molecule type" value="Genomic_DNA"/>
</dbReference>
<evidence type="ECO:0000313" key="2">
    <source>
        <dbReference type="EMBL" id="RIB14838.1"/>
    </source>
</evidence>
<name>A0A397UZN5_9GLOM</name>
<reference evidence="2 3" key="1">
    <citation type="submission" date="2018-06" db="EMBL/GenBank/DDBJ databases">
        <title>Comparative genomics reveals the genomic features of Rhizophagus irregularis, R. cerebriforme, R. diaphanum and Gigaspora rosea, and their symbiotic lifestyle signature.</title>
        <authorList>
            <person name="Morin E."/>
            <person name="San Clemente H."/>
            <person name="Chen E.C.H."/>
            <person name="De La Providencia I."/>
            <person name="Hainaut M."/>
            <person name="Kuo A."/>
            <person name="Kohler A."/>
            <person name="Murat C."/>
            <person name="Tang N."/>
            <person name="Roy S."/>
            <person name="Loubradou J."/>
            <person name="Henrissat B."/>
            <person name="Grigoriev I.V."/>
            <person name="Corradi N."/>
            <person name="Roux C."/>
            <person name="Martin F.M."/>
        </authorList>
    </citation>
    <scope>NUCLEOTIDE SEQUENCE [LARGE SCALE GENOMIC DNA]</scope>
    <source>
        <strain evidence="2 3">DAOM 194757</strain>
    </source>
</reference>
<dbReference type="AlphaFoldDB" id="A0A397UZN5"/>